<feature type="compositionally biased region" description="Basic and acidic residues" evidence="2">
    <location>
        <begin position="222"/>
        <end position="245"/>
    </location>
</feature>
<name>A0A1I8NKK8_MUSDO</name>
<dbReference type="EnsemblMetazoa" id="MDOA016665-RA">
    <property type="protein sequence ID" value="MDOA016665-PA"/>
    <property type="gene ID" value="MDOA016665"/>
</dbReference>
<dbReference type="AlphaFoldDB" id="A0A1I8NKK8"/>
<feature type="compositionally biased region" description="Low complexity" evidence="2">
    <location>
        <begin position="113"/>
        <end position="137"/>
    </location>
</feature>
<dbReference type="GO" id="GO:0099503">
    <property type="term" value="C:secretory vesicle"/>
    <property type="evidence" value="ECO:0007669"/>
    <property type="project" value="TreeGrafter"/>
</dbReference>
<feature type="region of interest" description="Disordered" evidence="2">
    <location>
        <begin position="113"/>
        <end position="174"/>
    </location>
</feature>
<dbReference type="PANTHER" id="PTHR45999">
    <property type="entry name" value="UNC-13-4A, ISOFORM B"/>
    <property type="match status" value="1"/>
</dbReference>
<evidence type="ECO:0000256" key="1">
    <source>
        <dbReference type="ARBA" id="ARBA00022483"/>
    </source>
</evidence>
<organism evidence="3">
    <name type="scientific">Musca domestica</name>
    <name type="common">House fly</name>
    <dbReference type="NCBI Taxonomy" id="7370"/>
    <lineage>
        <taxon>Eukaryota</taxon>
        <taxon>Metazoa</taxon>
        <taxon>Ecdysozoa</taxon>
        <taxon>Arthropoda</taxon>
        <taxon>Hexapoda</taxon>
        <taxon>Insecta</taxon>
        <taxon>Pterygota</taxon>
        <taxon>Neoptera</taxon>
        <taxon>Endopterygota</taxon>
        <taxon>Diptera</taxon>
        <taxon>Brachycera</taxon>
        <taxon>Muscomorpha</taxon>
        <taxon>Muscoidea</taxon>
        <taxon>Muscidae</taxon>
        <taxon>Musca</taxon>
    </lineage>
</organism>
<accession>A0A1I8NKK8</accession>
<protein>
    <recommendedName>
        <fullName evidence="4">C2 domain-containing protein</fullName>
    </recommendedName>
</protein>
<dbReference type="VEuPathDB" id="VectorBase:MDOA016665"/>
<proteinExistence type="predicted"/>
<dbReference type="PANTHER" id="PTHR45999:SF4">
    <property type="entry name" value="UNC-13-4A, ISOFORM B"/>
    <property type="match status" value="1"/>
</dbReference>
<evidence type="ECO:0000313" key="3">
    <source>
        <dbReference type="EnsemblMetazoa" id="MDOA016665-PA"/>
    </source>
</evidence>
<feature type="region of interest" description="Disordered" evidence="2">
    <location>
        <begin position="221"/>
        <end position="245"/>
    </location>
</feature>
<dbReference type="GO" id="GO:0006887">
    <property type="term" value="P:exocytosis"/>
    <property type="evidence" value="ECO:0007669"/>
    <property type="project" value="UniProtKB-KW"/>
</dbReference>
<reference evidence="3" key="1">
    <citation type="submission" date="2020-05" db="UniProtKB">
        <authorList>
            <consortium name="EnsemblMetazoa"/>
        </authorList>
    </citation>
    <scope>IDENTIFICATION</scope>
    <source>
        <strain evidence="3">Aabys</strain>
    </source>
</reference>
<dbReference type="VEuPathDB" id="VectorBase:MDOMA2_009516"/>
<keyword evidence="1" id="KW-0268">Exocytosis</keyword>
<feature type="region of interest" description="Disordered" evidence="2">
    <location>
        <begin position="30"/>
        <end position="57"/>
    </location>
</feature>
<evidence type="ECO:0008006" key="4">
    <source>
        <dbReference type="Google" id="ProtNLM"/>
    </source>
</evidence>
<sequence length="397" mass="43015">MSFLSSMQQYVTSGISSLGLGNRRFSLSKQDANENQAQNQTMGTTPLPTPNIQQTTGPGSTASNIFNVVAPTVGPGTGQGTMGNYPTGGVVIGNPNATNPLLGYPKVVPSPGVTTGMSTSTTSAASTSSASNTPVSSRRQSRALECMAPPRTGSFRHRNPQAQQAEPSPRPPLAFCKRRLSWPEVDPRSNSGVQETDGSYFENFTSLGWKRENRRMSATRAAEARAESLHEQEREPPKIAEDSIESQEQKEKLYLEVLNTIANTVGAPAPGGQIDFIVEDDEDKDDGDIIVGERNYICFSDPYCMLGIQPDGGPPVSPLPLPPTPRALSADMNAFDNNATDSPPHRKHSFRLSFKRREGTRREQRDSLGGPVPAKFICATSIKPHTLTPKWNEKFKL</sequence>
<dbReference type="InterPro" id="IPR052095">
    <property type="entry name" value="UNC-13_domain"/>
</dbReference>
<evidence type="ECO:0000256" key="2">
    <source>
        <dbReference type="SAM" id="MobiDB-lite"/>
    </source>
</evidence>